<dbReference type="Pfam" id="PF17782">
    <property type="entry name" value="WHD_DprA"/>
    <property type="match status" value="1"/>
</dbReference>
<dbReference type="Gene3D" id="3.40.50.450">
    <property type="match status" value="1"/>
</dbReference>
<feature type="domain" description="Smf/DprA SLOG" evidence="4">
    <location>
        <begin position="81"/>
        <end position="290"/>
    </location>
</feature>
<dbReference type="Pfam" id="PF02481">
    <property type="entry name" value="DNA_processg_A"/>
    <property type="match status" value="1"/>
</dbReference>
<dbReference type="InterPro" id="IPR036388">
    <property type="entry name" value="WH-like_DNA-bd_sf"/>
</dbReference>
<evidence type="ECO:0000256" key="1">
    <source>
        <dbReference type="ARBA" id="ARBA00006525"/>
    </source>
</evidence>
<name>A0A6I6GC15_9BACT</name>
<evidence type="ECO:0000259" key="5">
    <source>
        <dbReference type="Pfam" id="PF12826"/>
    </source>
</evidence>
<dbReference type="InterPro" id="IPR041614">
    <property type="entry name" value="DprA_WH"/>
</dbReference>
<dbReference type="KEGG" id="fls:GLV81_15160"/>
<evidence type="ECO:0000313" key="8">
    <source>
        <dbReference type="Proteomes" id="UP000426027"/>
    </source>
</evidence>
<dbReference type="SUPFAM" id="SSF47781">
    <property type="entry name" value="RuvA domain 2-like"/>
    <property type="match status" value="1"/>
</dbReference>
<protein>
    <submittedName>
        <fullName evidence="7">DNA-protecting protein DprA</fullName>
    </submittedName>
</protein>
<dbReference type="InterPro" id="IPR010994">
    <property type="entry name" value="RuvA_2-like"/>
</dbReference>
<dbReference type="PANTHER" id="PTHR43022">
    <property type="entry name" value="PROTEIN SMF"/>
    <property type="match status" value="1"/>
</dbReference>
<dbReference type="SUPFAM" id="SSF102405">
    <property type="entry name" value="MCP/YpsA-like"/>
    <property type="match status" value="1"/>
</dbReference>
<evidence type="ECO:0000256" key="3">
    <source>
        <dbReference type="ARBA" id="ARBA00023204"/>
    </source>
</evidence>
<evidence type="ECO:0000259" key="6">
    <source>
        <dbReference type="Pfam" id="PF17782"/>
    </source>
</evidence>
<feature type="domain" description="DisA/LigA helix-hairpin-helix motif" evidence="5">
    <location>
        <begin position="14"/>
        <end position="60"/>
    </location>
</feature>
<dbReference type="Gene3D" id="1.10.10.10">
    <property type="entry name" value="Winged helix-like DNA-binding domain superfamily/Winged helix DNA-binding domain"/>
    <property type="match status" value="1"/>
</dbReference>
<proteinExistence type="inferred from homology"/>
<dbReference type="RefSeq" id="WP_157479625.1">
    <property type="nucleotide sequence ID" value="NZ_CP046566.1"/>
</dbReference>
<keyword evidence="3" id="KW-0234">DNA repair</keyword>
<keyword evidence="8" id="KW-1185">Reference proteome</keyword>
<dbReference type="InterPro" id="IPR041663">
    <property type="entry name" value="DisA/LigA_HHH"/>
</dbReference>
<evidence type="ECO:0000313" key="7">
    <source>
        <dbReference type="EMBL" id="QGW29273.1"/>
    </source>
</evidence>
<sequence length="365" mass="40134">MPTELEYRIALTQVPQIGCVAAKTLLQHFGNATDIFKAKKSMLSAIDGIGTVRAESIKQYTDFELCSSEVAFIEKHHIQPLCLLDEAYPKRLLNCYDSPTMLYYKGEANLNQSRIVSIIGTRKNSDYGKHCVQELMESLAAHEVLIVSGLAFGIDTLAHRDALKHKLPTVAVLAHGLQTIYPAENKKLAKQMLEEGGGILTEFMSGTGPDKHNFPTRNRIVAGMADATIVVETDVKGGSMITAELANNYNRDVLAYPGKITDSRSRGCNHLIKTNKAALITSGQDVLEMMNWLPQEKKAPAQRSLFIELSADERILYDLLQPSPLHIDEINLRSQLSASAVATALLTLELQGVVASLPGKMYKLL</sequence>
<comment type="similarity">
    <text evidence="1">Belongs to the DprA/Smf family.</text>
</comment>
<dbReference type="PANTHER" id="PTHR43022:SF1">
    <property type="entry name" value="PROTEIN SMF"/>
    <property type="match status" value="1"/>
</dbReference>
<keyword evidence="2" id="KW-0227">DNA damage</keyword>
<reference evidence="7 8" key="1">
    <citation type="submission" date="2019-11" db="EMBL/GenBank/DDBJ databases">
        <authorList>
            <person name="Im W.T."/>
        </authorList>
    </citation>
    <scope>NUCLEOTIDE SEQUENCE [LARGE SCALE GENOMIC DNA]</scope>
    <source>
        <strain evidence="7 8">SB-02</strain>
    </source>
</reference>
<organism evidence="7 8">
    <name type="scientific">Phnomibacter ginsenosidimutans</name>
    <dbReference type="NCBI Taxonomy" id="2676868"/>
    <lineage>
        <taxon>Bacteria</taxon>
        <taxon>Pseudomonadati</taxon>
        <taxon>Bacteroidota</taxon>
        <taxon>Chitinophagia</taxon>
        <taxon>Chitinophagales</taxon>
        <taxon>Chitinophagaceae</taxon>
        <taxon>Phnomibacter</taxon>
    </lineage>
</organism>
<dbReference type="Pfam" id="PF12826">
    <property type="entry name" value="HHH_2"/>
    <property type="match status" value="1"/>
</dbReference>
<dbReference type="NCBIfam" id="TIGR00732">
    <property type="entry name" value="dprA"/>
    <property type="match status" value="1"/>
</dbReference>
<dbReference type="GO" id="GO:0009294">
    <property type="term" value="P:DNA-mediated transformation"/>
    <property type="evidence" value="ECO:0007669"/>
    <property type="project" value="InterPro"/>
</dbReference>
<gene>
    <name evidence="7" type="primary">dprA</name>
    <name evidence="7" type="ORF">GLV81_15160</name>
</gene>
<dbReference type="InterPro" id="IPR057666">
    <property type="entry name" value="DrpA_SLOG"/>
</dbReference>
<dbReference type="InterPro" id="IPR003488">
    <property type="entry name" value="DprA"/>
</dbReference>
<dbReference type="EMBL" id="CP046566">
    <property type="protein sequence ID" value="QGW29273.1"/>
    <property type="molecule type" value="Genomic_DNA"/>
</dbReference>
<evidence type="ECO:0000259" key="4">
    <source>
        <dbReference type="Pfam" id="PF02481"/>
    </source>
</evidence>
<dbReference type="AlphaFoldDB" id="A0A6I6GC15"/>
<feature type="domain" description="DprA winged helix" evidence="6">
    <location>
        <begin position="308"/>
        <end position="360"/>
    </location>
</feature>
<dbReference type="Proteomes" id="UP000426027">
    <property type="component" value="Chromosome"/>
</dbReference>
<accession>A0A6I6GC15</accession>
<evidence type="ECO:0000256" key="2">
    <source>
        <dbReference type="ARBA" id="ARBA00022763"/>
    </source>
</evidence>
<dbReference type="GO" id="GO:0006281">
    <property type="term" value="P:DNA repair"/>
    <property type="evidence" value="ECO:0007669"/>
    <property type="project" value="UniProtKB-KW"/>
</dbReference>